<dbReference type="Proteomes" id="UP000297647">
    <property type="component" value="Unassembled WGS sequence"/>
</dbReference>
<reference evidence="3 4" key="1">
    <citation type="submission" date="2019-03" db="EMBL/GenBank/DDBJ databases">
        <title>Algoriphagus sp. nov, a new strain isolated from root system soil of mangrove plant Kandelia.</title>
        <authorList>
            <person name="Yin Q."/>
            <person name="Wang K."/>
            <person name="Song Z."/>
        </authorList>
    </citation>
    <scope>NUCLEOTIDE SEQUENCE [LARGE SCALE GENOMIC DNA]</scope>
    <source>
        <strain evidence="3 4">XY-J91</strain>
    </source>
</reference>
<dbReference type="PROSITE" id="PS51737">
    <property type="entry name" value="RECOMBINASE_DNA_BIND"/>
    <property type="match status" value="1"/>
</dbReference>
<sequence>MMKNVIIYSRVSTDEQAQQGYSLDYQEQTIQRYCQLNDYKVIQSFREDHSAKDFERPEWKKIIKLIKAKEKQKDKITAVVILRADRFSRNLLLSLMEKAKLNFLGCDVEFVEGGIDLSSPESLVVEAIQYALPQVENEKLSLRTKEGSYRCRLSGGWTGSPLRGYKTMRLEKYPSMIFNDQAPLIKEAFEKMASGLYSADQIRRWLNSKGMKITKNQFPNIIRNVAYTGKVVVMPFKDQPKKIVDGLHPALVSEELFAAANDVLNGRKRKMDFKSDKSDLYPLKGFLRCPIHGRSLSAYKSKGRSGFYHYYVCTKNGCPRYPIQWVHDQIDRILEKIQFSAKTIKEYKKVLARKFDSMDLERKRKQKDFERDLVTLKGRKTFLQNEYLEGKITAADYNELKSTIEVKLFQVDRELANLKSQKAPFKHYLENDIPLMEDLVSFYQKADGKTKKKILGLIFADKIEFDENRKPKFIFTPPIEALSQILNGAKKGDVSIKLLEKLVKEDKGLRSFLS</sequence>
<dbReference type="AlphaFoldDB" id="A0A4Y9QTL9"/>
<dbReference type="InterPro" id="IPR038109">
    <property type="entry name" value="DNA_bind_recomb_sf"/>
</dbReference>
<dbReference type="EMBL" id="SPSB01000003">
    <property type="protein sequence ID" value="TFV94486.1"/>
    <property type="molecule type" value="Genomic_DNA"/>
</dbReference>
<dbReference type="Gene3D" id="3.90.1750.20">
    <property type="entry name" value="Putative Large Serine Recombinase, Chain B, Domain 2"/>
    <property type="match status" value="1"/>
</dbReference>
<dbReference type="CDD" id="cd00338">
    <property type="entry name" value="Ser_Recombinase"/>
    <property type="match status" value="1"/>
</dbReference>
<gene>
    <name evidence="3" type="ORF">E4S40_10720</name>
</gene>
<dbReference type="Pfam" id="PF00239">
    <property type="entry name" value="Resolvase"/>
    <property type="match status" value="1"/>
</dbReference>
<dbReference type="InterPro" id="IPR006119">
    <property type="entry name" value="Resolv_N"/>
</dbReference>
<dbReference type="PANTHER" id="PTHR30461">
    <property type="entry name" value="DNA-INVERTASE FROM LAMBDOID PROPHAGE"/>
    <property type="match status" value="1"/>
</dbReference>
<protein>
    <submittedName>
        <fullName evidence="3">Recombinase family protein</fullName>
    </submittedName>
</protein>
<dbReference type="InterPro" id="IPR011109">
    <property type="entry name" value="DNA_bind_recombinase_dom"/>
</dbReference>
<keyword evidence="4" id="KW-1185">Reference proteome</keyword>
<dbReference type="SUPFAM" id="SSF53041">
    <property type="entry name" value="Resolvase-like"/>
    <property type="match status" value="1"/>
</dbReference>
<organism evidence="3 4">
    <name type="scientific">Algoriphagus kandeliae</name>
    <dbReference type="NCBI Taxonomy" id="2562278"/>
    <lineage>
        <taxon>Bacteria</taxon>
        <taxon>Pseudomonadati</taxon>
        <taxon>Bacteroidota</taxon>
        <taxon>Cytophagia</taxon>
        <taxon>Cytophagales</taxon>
        <taxon>Cyclobacteriaceae</taxon>
        <taxon>Algoriphagus</taxon>
    </lineage>
</organism>
<comment type="caution">
    <text evidence="3">The sequence shown here is derived from an EMBL/GenBank/DDBJ whole genome shotgun (WGS) entry which is preliminary data.</text>
</comment>
<accession>A0A4Y9QTL9</accession>
<evidence type="ECO:0000313" key="3">
    <source>
        <dbReference type="EMBL" id="TFV94486.1"/>
    </source>
</evidence>
<feature type="domain" description="Resolvase/invertase-type recombinase catalytic" evidence="1">
    <location>
        <begin position="4"/>
        <end position="155"/>
    </location>
</feature>
<dbReference type="PANTHER" id="PTHR30461:SF23">
    <property type="entry name" value="DNA RECOMBINASE-RELATED"/>
    <property type="match status" value="1"/>
</dbReference>
<dbReference type="OrthoDB" id="9815006at2"/>
<evidence type="ECO:0000313" key="4">
    <source>
        <dbReference type="Proteomes" id="UP000297647"/>
    </source>
</evidence>
<evidence type="ECO:0000259" key="1">
    <source>
        <dbReference type="PROSITE" id="PS51736"/>
    </source>
</evidence>
<dbReference type="Pfam" id="PF07508">
    <property type="entry name" value="Recombinase"/>
    <property type="match status" value="1"/>
</dbReference>
<dbReference type="InterPro" id="IPR036162">
    <property type="entry name" value="Resolvase-like_N_sf"/>
</dbReference>
<dbReference type="InterPro" id="IPR050639">
    <property type="entry name" value="SSR_resolvase"/>
</dbReference>
<dbReference type="Gene3D" id="3.40.50.1390">
    <property type="entry name" value="Resolvase, N-terminal catalytic domain"/>
    <property type="match status" value="1"/>
</dbReference>
<feature type="domain" description="Recombinase" evidence="2">
    <location>
        <begin position="162"/>
        <end position="270"/>
    </location>
</feature>
<evidence type="ECO:0000259" key="2">
    <source>
        <dbReference type="PROSITE" id="PS51737"/>
    </source>
</evidence>
<dbReference type="PROSITE" id="PS51736">
    <property type="entry name" value="RECOMBINASES_3"/>
    <property type="match status" value="1"/>
</dbReference>
<dbReference type="RefSeq" id="WP_135073860.1">
    <property type="nucleotide sequence ID" value="NZ_SPSB01000003.1"/>
</dbReference>
<dbReference type="GO" id="GO:0003677">
    <property type="term" value="F:DNA binding"/>
    <property type="evidence" value="ECO:0007669"/>
    <property type="project" value="InterPro"/>
</dbReference>
<name>A0A4Y9QTL9_9BACT</name>
<dbReference type="SMART" id="SM00857">
    <property type="entry name" value="Resolvase"/>
    <property type="match status" value="1"/>
</dbReference>
<dbReference type="GO" id="GO:0000150">
    <property type="term" value="F:DNA strand exchange activity"/>
    <property type="evidence" value="ECO:0007669"/>
    <property type="project" value="InterPro"/>
</dbReference>
<proteinExistence type="predicted"/>